<dbReference type="PROSITE" id="PS50950">
    <property type="entry name" value="ZF_THAP"/>
    <property type="match status" value="1"/>
</dbReference>
<dbReference type="SUPFAM" id="SSF57716">
    <property type="entry name" value="Glucocorticoid receptor-like (DNA-binding domain)"/>
    <property type="match status" value="1"/>
</dbReference>
<dbReference type="SMART" id="SM00980">
    <property type="entry name" value="THAP"/>
    <property type="match status" value="1"/>
</dbReference>
<evidence type="ECO:0000256" key="2">
    <source>
        <dbReference type="ARBA" id="ARBA00022771"/>
    </source>
</evidence>
<dbReference type="InterPro" id="IPR052224">
    <property type="entry name" value="THAP_domain_protein"/>
</dbReference>
<keyword evidence="4 5" id="KW-0238">DNA-binding</keyword>
<reference evidence="7" key="1">
    <citation type="submission" date="2025-08" db="UniProtKB">
        <authorList>
            <consortium name="Ensembl"/>
        </authorList>
    </citation>
    <scope>IDENTIFICATION</scope>
</reference>
<dbReference type="InterPro" id="IPR006612">
    <property type="entry name" value="THAP_Znf"/>
</dbReference>
<sequence>MPTCMAVGCCNTSGKSDKNISYFMFPVHDPPRVRRWIANLKREDLPSDFWPEKKHVICSQHFEKECFQEDMRARIFGRFFF</sequence>
<dbReference type="GO" id="GO:0008270">
    <property type="term" value="F:zinc ion binding"/>
    <property type="evidence" value="ECO:0007669"/>
    <property type="project" value="UniProtKB-KW"/>
</dbReference>
<evidence type="ECO:0000256" key="3">
    <source>
        <dbReference type="ARBA" id="ARBA00022833"/>
    </source>
</evidence>
<keyword evidence="2 5" id="KW-0863">Zinc-finger</keyword>
<dbReference type="AlphaFoldDB" id="A0A3Q2CH98"/>
<keyword evidence="8" id="KW-1185">Reference proteome</keyword>
<evidence type="ECO:0000256" key="5">
    <source>
        <dbReference type="PROSITE-ProRule" id="PRU00309"/>
    </source>
</evidence>
<keyword evidence="1" id="KW-0479">Metal-binding</keyword>
<feature type="domain" description="THAP-type" evidence="6">
    <location>
        <begin position="1"/>
        <end position="81"/>
    </location>
</feature>
<keyword evidence="3" id="KW-0862">Zinc</keyword>
<dbReference type="PANTHER" id="PTHR46927">
    <property type="entry name" value="AGAP005574-PA"/>
    <property type="match status" value="1"/>
</dbReference>
<dbReference type="Gene3D" id="6.20.210.20">
    <property type="entry name" value="THAP domain"/>
    <property type="match status" value="1"/>
</dbReference>
<evidence type="ECO:0000256" key="4">
    <source>
        <dbReference type="ARBA" id="ARBA00023125"/>
    </source>
</evidence>
<dbReference type="GO" id="GO:0003677">
    <property type="term" value="F:DNA binding"/>
    <property type="evidence" value="ECO:0007669"/>
    <property type="project" value="UniProtKB-UniRule"/>
</dbReference>
<evidence type="ECO:0000256" key="1">
    <source>
        <dbReference type="ARBA" id="ARBA00022723"/>
    </source>
</evidence>
<dbReference type="Proteomes" id="UP000265020">
    <property type="component" value="Unassembled WGS sequence"/>
</dbReference>
<organism evidence="7 8">
    <name type="scientific">Cyprinodon variegatus</name>
    <name type="common">Sheepshead minnow</name>
    <dbReference type="NCBI Taxonomy" id="28743"/>
    <lineage>
        <taxon>Eukaryota</taxon>
        <taxon>Metazoa</taxon>
        <taxon>Chordata</taxon>
        <taxon>Craniata</taxon>
        <taxon>Vertebrata</taxon>
        <taxon>Euteleostomi</taxon>
        <taxon>Actinopterygii</taxon>
        <taxon>Neopterygii</taxon>
        <taxon>Teleostei</taxon>
        <taxon>Neoteleostei</taxon>
        <taxon>Acanthomorphata</taxon>
        <taxon>Ovalentaria</taxon>
        <taxon>Atherinomorphae</taxon>
        <taxon>Cyprinodontiformes</taxon>
        <taxon>Cyprinodontidae</taxon>
        <taxon>Cyprinodon</taxon>
    </lineage>
</organism>
<protein>
    <recommendedName>
        <fullName evidence="6">THAP-type domain-containing protein</fullName>
    </recommendedName>
</protein>
<evidence type="ECO:0000313" key="7">
    <source>
        <dbReference type="Ensembl" id="ENSCVAP00000004514.1"/>
    </source>
</evidence>
<dbReference type="PANTHER" id="PTHR46927:SF2">
    <property type="entry name" value="THAP DOMAIN-CONTAINING PROTEIN 8"/>
    <property type="match status" value="1"/>
</dbReference>
<accession>A0A3Q2CH98</accession>
<evidence type="ECO:0000259" key="6">
    <source>
        <dbReference type="PROSITE" id="PS50950"/>
    </source>
</evidence>
<reference evidence="7" key="2">
    <citation type="submission" date="2025-09" db="UniProtKB">
        <authorList>
            <consortium name="Ensembl"/>
        </authorList>
    </citation>
    <scope>IDENTIFICATION</scope>
</reference>
<dbReference type="InterPro" id="IPR038441">
    <property type="entry name" value="THAP_Znf_sf"/>
</dbReference>
<dbReference type="Pfam" id="PF05485">
    <property type="entry name" value="THAP"/>
    <property type="match status" value="1"/>
</dbReference>
<dbReference type="Ensembl" id="ENSCVAT00000008214.1">
    <property type="protein sequence ID" value="ENSCVAP00000004514.1"/>
    <property type="gene ID" value="ENSCVAG00000005814.1"/>
</dbReference>
<proteinExistence type="predicted"/>
<evidence type="ECO:0000313" key="8">
    <source>
        <dbReference type="Proteomes" id="UP000265020"/>
    </source>
</evidence>
<name>A0A3Q2CH98_CYPVA</name>